<name>A0ABN7W386_GIGMA</name>
<feature type="non-terminal residue" evidence="1">
    <location>
        <position position="74"/>
    </location>
</feature>
<protein>
    <submittedName>
        <fullName evidence="1">12949_t:CDS:1</fullName>
    </submittedName>
</protein>
<reference evidence="1 2" key="1">
    <citation type="submission" date="2021-06" db="EMBL/GenBank/DDBJ databases">
        <authorList>
            <person name="Kallberg Y."/>
            <person name="Tangrot J."/>
            <person name="Rosling A."/>
        </authorList>
    </citation>
    <scope>NUCLEOTIDE SEQUENCE [LARGE SCALE GENOMIC DNA]</scope>
    <source>
        <strain evidence="1 2">120-4 pot B 10/14</strain>
    </source>
</reference>
<evidence type="ECO:0000313" key="2">
    <source>
        <dbReference type="Proteomes" id="UP000789901"/>
    </source>
</evidence>
<comment type="caution">
    <text evidence="1">The sequence shown here is derived from an EMBL/GenBank/DDBJ whole genome shotgun (WGS) entry which is preliminary data.</text>
</comment>
<organism evidence="1 2">
    <name type="scientific">Gigaspora margarita</name>
    <dbReference type="NCBI Taxonomy" id="4874"/>
    <lineage>
        <taxon>Eukaryota</taxon>
        <taxon>Fungi</taxon>
        <taxon>Fungi incertae sedis</taxon>
        <taxon>Mucoromycota</taxon>
        <taxon>Glomeromycotina</taxon>
        <taxon>Glomeromycetes</taxon>
        <taxon>Diversisporales</taxon>
        <taxon>Gigasporaceae</taxon>
        <taxon>Gigaspora</taxon>
    </lineage>
</organism>
<keyword evidence="2" id="KW-1185">Reference proteome</keyword>
<gene>
    <name evidence="1" type="ORF">GMARGA_LOCUS25370</name>
</gene>
<dbReference type="Proteomes" id="UP000789901">
    <property type="component" value="Unassembled WGS sequence"/>
</dbReference>
<dbReference type="EMBL" id="CAJVQB010028007">
    <property type="protein sequence ID" value="CAG8811582.1"/>
    <property type="molecule type" value="Genomic_DNA"/>
</dbReference>
<evidence type="ECO:0000313" key="1">
    <source>
        <dbReference type="EMBL" id="CAG8811582.1"/>
    </source>
</evidence>
<accession>A0ABN7W386</accession>
<proteinExistence type="predicted"/>
<sequence>MPTSVEFDEEIIPSVEFDEEIIPSVEFDEEITTLAESDKEVIRIFAESNMEEMSEILGVEISSIEEISEVEISD</sequence>